<comment type="subcellular location">
    <subcellularLocation>
        <location evidence="1">Membrane</location>
        <topology evidence="1">Multi-pass membrane protein</topology>
    </subcellularLocation>
</comment>
<keyword evidence="2 5" id="KW-0812">Transmembrane</keyword>
<feature type="transmembrane region" description="Helical" evidence="5">
    <location>
        <begin position="269"/>
        <end position="290"/>
    </location>
</feature>
<protein>
    <submittedName>
        <fullName evidence="6">Bile acid:Na+ symporter, BASS family</fullName>
    </submittedName>
</protein>
<feature type="transmembrane region" description="Helical" evidence="5">
    <location>
        <begin position="146"/>
        <end position="166"/>
    </location>
</feature>
<feature type="transmembrane region" description="Helical" evidence="5">
    <location>
        <begin position="87"/>
        <end position="105"/>
    </location>
</feature>
<feature type="transmembrane region" description="Helical" evidence="5">
    <location>
        <begin position="55"/>
        <end position="75"/>
    </location>
</feature>
<dbReference type="Gene3D" id="1.20.1530.20">
    <property type="match status" value="1"/>
</dbReference>
<dbReference type="InterPro" id="IPR002657">
    <property type="entry name" value="BilAc:Na_symport/Acr3"/>
</dbReference>
<dbReference type="GO" id="GO:0016020">
    <property type="term" value="C:membrane"/>
    <property type="evidence" value="ECO:0007669"/>
    <property type="project" value="UniProtKB-SubCell"/>
</dbReference>
<evidence type="ECO:0000256" key="4">
    <source>
        <dbReference type="ARBA" id="ARBA00023136"/>
    </source>
</evidence>
<feature type="transmembrane region" description="Helical" evidence="5">
    <location>
        <begin position="117"/>
        <end position="140"/>
    </location>
</feature>
<keyword evidence="4 5" id="KW-0472">Membrane</keyword>
<dbReference type="STRING" id="1003.SAMN04488541_104028"/>
<evidence type="ECO:0000256" key="2">
    <source>
        <dbReference type="ARBA" id="ARBA00022692"/>
    </source>
</evidence>
<dbReference type="Pfam" id="PF01758">
    <property type="entry name" value="SBF"/>
    <property type="match status" value="1"/>
</dbReference>
<accession>A0A1I2J1P5</accession>
<dbReference type="Proteomes" id="UP000199513">
    <property type="component" value="Unassembled WGS sequence"/>
</dbReference>
<keyword evidence="7" id="KW-1185">Reference proteome</keyword>
<feature type="transmembrane region" description="Helical" evidence="5">
    <location>
        <begin position="214"/>
        <end position="233"/>
    </location>
</feature>
<dbReference type="OrthoDB" id="9806785at2"/>
<evidence type="ECO:0000313" key="7">
    <source>
        <dbReference type="Proteomes" id="UP000199513"/>
    </source>
</evidence>
<evidence type="ECO:0000256" key="3">
    <source>
        <dbReference type="ARBA" id="ARBA00022989"/>
    </source>
</evidence>
<proteinExistence type="predicted"/>
<dbReference type="PANTHER" id="PTHR10361:SF28">
    <property type="entry name" value="P3 PROTEIN-RELATED"/>
    <property type="match status" value="1"/>
</dbReference>
<reference evidence="6 7" key="1">
    <citation type="submission" date="2016-10" db="EMBL/GenBank/DDBJ databases">
        <authorList>
            <person name="de Groot N.N."/>
        </authorList>
    </citation>
    <scope>NUCLEOTIDE SEQUENCE [LARGE SCALE GENOMIC DNA]</scope>
    <source>
        <strain>GEY</strain>
        <strain evidence="7">DSM 9560</strain>
    </source>
</reference>
<dbReference type="PANTHER" id="PTHR10361">
    <property type="entry name" value="SODIUM-BILE ACID COTRANSPORTER"/>
    <property type="match status" value="1"/>
</dbReference>
<keyword evidence="3 5" id="KW-1133">Transmembrane helix</keyword>
<feature type="transmembrane region" description="Helical" evidence="5">
    <location>
        <begin position="173"/>
        <end position="194"/>
    </location>
</feature>
<dbReference type="InterPro" id="IPR038770">
    <property type="entry name" value="Na+/solute_symporter_sf"/>
</dbReference>
<name>A0A1I2J1P5_9BACT</name>
<dbReference type="InterPro" id="IPR004710">
    <property type="entry name" value="Bilac:Na_transpt"/>
</dbReference>
<evidence type="ECO:0000256" key="1">
    <source>
        <dbReference type="ARBA" id="ARBA00004141"/>
    </source>
</evidence>
<feature type="transmembrane region" description="Helical" evidence="5">
    <location>
        <begin position="31"/>
        <end position="48"/>
    </location>
</feature>
<dbReference type="AlphaFoldDB" id="A0A1I2J1P5"/>
<sequence>MRANRTNLLYILAFVCLIVGIGLLFTDFNHVAGLFLTTFFIFIAFAFQTHPFLKGFSYTMTIFAAVTVAMFFPQYLKQVGDFQLKTLITPLLQVIMFGMGTTMSLKDFAGVVQMPKGVIIGILCQFTIMPSLGFGLAKLFGFEAEIAAGMVLIGCSPSGLASNVMAYLAKANVALSITLTAIATLIAPLATPFLMEKLAGQFIEINFWKMVLDITYIVIVPIVIGLIFNKLFYGKAKWLDRLMPLVSMAGIALIITIITASGRDNLLKIGLLLIFATFLHNMFGYLIGYWTARLLGMSEKNCRTIAIEVGLQNGGLASGLAVQMGKEATVGLAPAVFGPLMNITGSSLATWWSSKPPKENN</sequence>
<evidence type="ECO:0000313" key="6">
    <source>
        <dbReference type="EMBL" id="SFF48369.1"/>
    </source>
</evidence>
<feature type="transmembrane region" description="Helical" evidence="5">
    <location>
        <begin position="7"/>
        <end position="25"/>
    </location>
</feature>
<dbReference type="EMBL" id="FONY01000040">
    <property type="protein sequence ID" value="SFF48369.1"/>
    <property type="molecule type" value="Genomic_DNA"/>
</dbReference>
<gene>
    <name evidence="6" type="ORF">SAMN04488541_104028</name>
</gene>
<feature type="transmembrane region" description="Helical" evidence="5">
    <location>
        <begin position="245"/>
        <end position="263"/>
    </location>
</feature>
<evidence type="ECO:0000256" key="5">
    <source>
        <dbReference type="SAM" id="Phobius"/>
    </source>
</evidence>
<organism evidence="6 7">
    <name type="scientific">Thermoflexibacter ruber</name>
    <dbReference type="NCBI Taxonomy" id="1003"/>
    <lineage>
        <taxon>Bacteria</taxon>
        <taxon>Pseudomonadati</taxon>
        <taxon>Bacteroidota</taxon>
        <taxon>Cytophagia</taxon>
        <taxon>Cytophagales</taxon>
        <taxon>Thermoflexibacteraceae</taxon>
        <taxon>Thermoflexibacter</taxon>
    </lineage>
</organism>
<dbReference type="RefSeq" id="WP_091548902.1">
    <property type="nucleotide sequence ID" value="NZ_FONY01000040.1"/>
</dbReference>